<dbReference type="Proteomes" id="UP001278766">
    <property type="component" value="Unassembled WGS sequence"/>
</dbReference>
<reference evidence="3" key="1">
    <citation type="journal article" date="2023" name="Mol. Phylogenet. Evol.">
        <title>Genome-scale phylogeny and comparative genomics of the fungal order Sordariales.</title>
        <authorList>
            <person name="Hensen N."/>
            <person name="Bonometti L."/>
            <person name="Westerberg I."/>
            <person name="Brannstrom I.O."/>
            <person name="Guillou S."/>
            <person name="Cros-Aarteil S."/>
            <person name="Calhoun S."/>
            <person name="Haridas S."/>
            <person name="Kuo A."/>
            <person name="Mondo S."/>
            <person name="Pangilinan J."/>
            <person name="Riley R."/>
            <person name="LaButti K."/>
            <person name="Andreopoulos B."/>
            <person name="Lipzen A."/>
            <person name="Chen C."/>
            <person name="Yan M."/>
            <person name="Daum C."/>
            <person name="Ng V."/>
            <person name="Clum A."/>
            <person name="Steindorff A."/>
            <person name="Ohm R.A."/>
            <person name="Martin F."/>
            <person name="Silar P."/>
            <person name="Natvig D.O."/>
            <person name="Lalanne C."/>
            <person name="Gautier V."/>
            <person name="Ament-Velasquez S.L."/>
            <person name="Kruys A."/>
            <person name="Hutchinson M.I."/>
            <person name="Powell A.J."/>
            <person name="Barry K."/>
            <person name="Miller A.N."/>
            <person name="Grigoriev I.V."/>
            <person name="Debuchy R."/>
            <person name="Gladieux P."/>
            <person name="Hiltunen Thoren M."/>
            <person name="Johannesson H."/>
        </authorList>
    </citation>
    <scope>NUCLEOTIDE SEQUENCE</scope>
    <source>
        <strain evidence="3">CBS 168.71</strain>
    </source>
</reference>
<evidence type="ECO:0000313" key="3">
    <source>
        <dbReference type="EMBL" id="KAK3293619.1"/>
    </source>
</evidence>
<dbReference type="RefSeq" id="XP_062657133.1">
    <property type="nucleotide sequence ID" value="XM_062804422.1"/>
</dbReference>
<evidence type="ECO:0000256" key="2">
    <source>
        <dbReference type="SAM" id="SignalP"/>
    </source>
</evidence>
<feature type="signal peptide" evidence="2">
    <location>
        <begin position="1"/>
        <end position="30"/>
    </location>
</feature>
<dbReference type="EMBL" id="JAUEPN010000006">
    <property type="protein sequence ID" value="KAK3293619.1"/>
    <property type="molecule type" value="Genomic_DNA"/>
</dbReference>
<dbReference type="AlphaFoldDB" id="A0AAE0HBR2"/>
<keyword evidence="4" id="KW-1185">Reference proteome</keyword>
<feature type="chain" id="PRO_5042055466" description="AA1-like domain-containing protein" evidence="2">
    <location>
        <begin position="31"/>
        <end position="498"/>
    </location>
</feature>
<name>A0AAE0HBR2_9PEZI</name>
<evidence type="ECO:0000256" key="1">
    <source>
        <dbReference type="SAM" id="MobiDB-lite"/>
    </source>
</evidence>
<proteinExistence type="predicted"/>
<sequence>MWCGDLTCYSNVMAMRLLCAAASAAVLVSAQAPSDDSACTAKSFAIPSWFVQDVKRAEGVISFNVWNRATNYTADLACETTKTGLNACSIEGTPSSNDTLEVSVEISEVPTTSFHLKQSWTCSDREKSLTFTAAGNNSAAADYTSPLLIRGSLSEPVSITPVYPDGPTGHDSDGCSSRSETPSWTLSAIHYTDEPAAGEGTVGFRNFNVLVTNPANGYQASCMPGGSFGEQPDLAHLVCAGYEFQSSSVGQYPIVTQGSFDPATSTFTLNQTWFCDDIDAAKPLQITATGTSALPLDCTTRLGTHNQTNTYCTTASAVPLPGTPGTTTTLRPYALEDPAPGWAATPPRGDGCTLTSIFDPAWQFSAFRVDGGEVSFEIILAAGDVGFQYPIPVYQGEVVEGGEEEGWYQCEIGADGGNGLPLWPYQCSFRYEGEGGGLVLRADWACTDLDREHPVKFNGVTTTAVNTTLECETVDGVSRCMTTDPGYTWVAPISDVTW</sequence>
<feature type="region of interest" description="Disordered" evidence="1">
    <location>
        <begin position="159"/>
        <end position="181"/>
    </location>
</feature>
<evidence type="ECO:0000313" key="4">
    <source>
        <dbReference type="Proteomes" id="UP001278766"/>
    </source>
</evidence>
<accession>A0AAE0HBR2</accession>
<comment type="caution">
    <text evidence="3">The sequence shown here is derived from an EMBL/GenBank/DDBJ whole genome shotgun (WGS) entry which is preliminary data.</text>
</comment>
<organism evidence="3 4">
    <name type="scientific">Chaetomium fimeti</name>
    <dbReference type="NCBI Taxonomy" id="1854472"/>
    <lineage>
        <taxon>Eukaryota</taxon>
        <taxon>Fungi</taxon>
        <taxon>Dikarya</taxon>
        <taxon>Ascomycota</taxon>
        <taxon>Pezizomycotina</taxon>
        <taxon>Sordariomycetes</taxon>
        <taxon>Sordariomycetidae</taxon>
        <taxon>Sordariales</taxon>
        <taxon>Chaetomiaceae</taxon>
        <taxon>Chaetomium</taxon>
    </lineage>
</organism>
<dbReference type="GeneID" id="87841370"/>
<gene>
    <name evidence="3" type="ORF">B0H64DRAFT_405097</name>
</gene>
<protein>
    <recommendedName>
        <fullName evidence="5">AA1-like domain-containing protein</fullName>
    </recommendedName>
</protein>
<keyword evidence="2" id="KW-0732">Signal</keyword>
<reference evidence="3" key="2">
    <citation type="submission" date="2023-06" db="EMBL/GenBank/DDBJ databases">
        <authorList>
            <consortium name="Lawrence Berkeley National Laboratory"/>
            <person name="Haridas S."/>
            <person name="Hensen N."/>
            <person name="Bonometti L."/>
            <person name="Westerberg I."/>
            <person name="Brannstrom I.O."/>
            <person name="Guillou S."/>
            <person name="Cros-Aarteil S."/>
            <person name="Calhoun S."/>
            <person name="Kuo A."/>
            <person name="Mondo S."/>
            <person name="Pangilinan J."/>
            <person name="Riley R."/>
            <person name="Labutti K."/>
            <person name="Andreopoulos B."/>
            <person name="Lipzen A."/>
            <person name="Chen C."/>
            <person name="Yanf M."/>
            <person name="Daum C."/>
            <person name="Ng V."/>
            <person name="Clum A."/>
            <person name="Steindorff A."/>
            <person name="Ohm R."/>
            <person name="Martin F."/>
            <person name="Silar P."/>
            <person name="Natvig D."/>
            <person name="Lalanne C."/>
            <person name="Gautier V."/>
            <person name="Ament-Velasquez S.L."/>
            <person name="Kruys A."/>
            <person name="Hutchinson M.I."/>
            <person name="Powell A.J."/>
            <person name="Barry K."/>
            <person name="Miller A.N."/>
            <person name="Grigoriev I.V."/>
            <person name="Debuchy R."/>
            <person name="Gladieux P."/>
            <person name="Thoren M.H."/>
            <person name="Johannesson H."/>
        </authorList>
    </citation>
    <scope>NUCLEOTIDE SEQUENCE</scope>
    <source>
        <strain evidence="3">CBS 168.71</strain>
    </source>
</reference>
<evidence type="ECO:0008006" key="5">
    <source>
        <dbReference type="Google" id="ProtNLM"/>
    </source>
</evidence>